<organism evidence="1 2">
    <name type="scientific">Amphiplicatus metriothermophilus</name>
    <dbReference type="NCBI Taxonomy" id="1519374"/>
    <lineage>
        <taxon>Bacteria</taxon>
        <taxon>Pseudomonadati</taxon>
        <taxon>Pseudomonadota</taxon>
        <taxon>Alphaproteobacteria</taxon>
        <taxon>Parvularculales</taxon>
        <taxon>Parvularculaceae</taxon>
        <taxon>Amphiplicatus</taxon>
    </lineage>
</organism>
<dbReference type="InterPro" id="IPR010428">
    <property type="entry name" value="Zincin_1"/>
</dbReference>
<name>A0A239PT94_9PROT</name>
<sequence length="139" mass="15454">MSAADWRARRAPSLEEFDALARAAFDALPEAFRRLCGNVVLHVADFAEEEVLNEMGIDDPFELTGLYEGVDLLEKSVSDPAATPDHVHLYRRPLLEEWIENGQITLGELITHVLVHEIGHHFGLSDAEMHAIEDSAQPG</sequence>
<keyword evidence="1" id="KW-0645">Protease</keyword>
<keyword evidence="1" id="KW-0482">Metalloprotease</keyword>
<dbReference type="OrthoDB" id="9806895at2"/>
<reference evidence="1 2" key="1">
    <citation type="submission" date="2017-07" db="EMBL/GenBank/DDBJ databases">
        <authorList>
            <person name="Sun Z.S."/>
            <person name="Albrecht U."/>
            <person name="Echele G."/>
            <person name="Lee C.C."/>
        </authorList>
    </citation>
    <scope>NUCLEOTIDE SEQUENCE [LARGE SCALE GENOMIC DNA]</scope>
    <source>
        <strain evidence="1 2">CGMCC 1.12710</strain>
    </source>
</reference>
<protein>
    <submittedName>
        <fullName evidence="1">Predicted Zn-dependent protease, minimal metalloprotease (MMP)-like domain</fullName>
    </submittedName>
</protein>
<dbReference type="Pfam" id="PF06262">
    <property type="entry name" value="Zincin_1"/>
    <property type="match status" value="1"/>
</dbReference>
<dbReference type="SUPFAM" id="SSF55486">
    <property type="entry name" value="Metalloproteases ('zincins'), catalytic domain"/>
    <property type="match status" value="1"/>
</dbReference>
<dbReference type="EMBL" id="FZQA01000003">
    <property type="protein sequence ID" value="SNT73495.1"/>
    <property type="molecule type" value="Genomic_DNA"/>
</dbReference>
<accession>A0A239PT94</accession>
<gene>
    <name evidence="1" type="ORF">SAMN06297382_1842</name>
</gene>
<dbReference type="RefSeq" id="WP_089412302.1">
    <property type="nucleotide sequence ID" value="NZ_FZQA01000003.1"/>
</dbReference>
<dbReference type="Proteomes" id="UP000198346">
    <property type="component" value="Unassembled WGS sequence"/>
</dbReference>
<dbReference type="InterPro" id="IPR038555">
    <property type="entry name" value="Zincin_1_sf"/>
</dbReference>
<keyword evidence="2" id="KW-1185">Reference proteome</keyword>
<keyword evidence="1" id="KW-0378">Hydrolase</keyword>
<evidence type="ECO:0000313" key="2">
    <source>
        <dbReference type="Proteomes" id="UP000198346"/>
    </source>
</evidence>
<dbReference type="GO" id="GO:0006508">
    <property type="term" value="P:proteolysis"/>
    <property type="evidence" value="ECO:0007669"/>
    <property type="project" value="UniProtKB-KW"/>
</dbReference>
<dbReference type="CDD" id="cd12952">
    <property type="entry name" value="MMP_ACEL2062"/>
    <property type="match status" value="1"/>
</dbReference>
<dbReference type="AlphaFoldDB" id="A0A239PT94"/>
<proteinExistence type="predicted"/>
<dbReference type="GO" id="GO:0008237">
    <property type="term" value="F:metallopeptidase activity"/>
    <property type="evidence" value="ECO:0007669"/>
    <property type="project" value="UniProtKB-KW"/>
</dbReference>
<evidence type="ECO:0000313" key="1">
    <source>
        <dbReference type="EMBL" id="SNT73495.1"/>
    </source>
</evidence>
<dbReference type="Gene3D" id="3.30.2010.20">
    <property type="match status" value="1"/>
</dbReference>